<dbReference type="InterPro" id="IPR027806">
    <property type="entry name" value="HARBI1_dom"/>
</dbReference>
<keyword evidence="7" id="KW-0539">Nucleus</keyword>
<dbReference type="PANTHER" id="PTHR22930">
    <property type="match status" value="1"/>
</dbReference>
<evidence type="ECO:0000259" key="8">
    <source>
        <dbReference type="Pfam" id="PF13359"/>
    </source>
</evidence>
<protein>
    <recommendedName>
        <fullName evidence="8">DDE Tnp4 domain-containing protein</fullName>
    </recommendedName>
</protein>
<comment type="subcellular location">
    <subcellularLocation>
        <location evidence="2">Nucleus</location>
    </subcellularLocation>
</comment>
<feature type="domain" description="DDE Tnp4" evidence="8">
    <location>
        <begin position="178"/>
        <end position="331"/>
    </location>
</feature>
<reference evidence="9" key="2">
    <citation type="submission" date="2022-06" db="UniProtKB">
        <authorList>
            <consortium name="EnsemblMetazoa"/>
        </authorList>
    </citation>
    <scope>IDENTIFICATION</scope>
    <source>
        <strain evidence="9">p50T (Dazao)</strain>
    </source>
</reference>
<keyword evidence="5" id="KW-0479">Metal-binding</keyword>
<evidence type="ECO:0000313" key="9">
    <source>
        <dbReference type="EnsemblMetazoa" id="XP_037874531.1"/>
    </source>
</evidence>
<proteinExistence type="inferred from homology"/>
<dbReference type="Proteomes" id="UP000005204">
    <property type="component" value="Unassembled WGS sequence"/>
</dbReference>
<dbReference type="PANTHER" id="PTHR22930:SF269">
    <property type="entry name" value="NUCLEASE HARBI1-LIKE PROTEIN"/>
    <property type="match status" value="1"/>
</dbReference>
<evidence type="ECO:0000256" key="6">
    <source>
        <dbReference type="ARBA" id="ARBA00022801"/>
    </source>
</evidence>
<dbReference type="GO" id="GO:0016787">
    <property type="term" value="F:hydrolase activity"/>
    <property type="evidence" value="ECO:0007669"/>
    <property type="project" value="UniProtKB-KW"/>
</dbReference>
<comment type="cofactor">
    <cofactor evidence="1">
        <name>a divalent metal cation</name>
        <dbReference type="ChEBI" id="CHEBI:60240"/>
    </cofactor>
</comment>
<organism evidence="9 10">
    <name type="scientific">Bombyx mori</name>
    <name type="common">Silk moth</name>
    <dbReference type="NCBI Taxonomy" id="7091"/>
    <lineage>
        <taxon>Eukaryota</taxon>
        <taxon>Metazoa</taxon>
        <taxon>Ecdysozoa</taxon>
        <taxon>Arthropoda</taxon>
        <taxon>Hexapoda</taxon>
        <taxon>Insecta</taxon>
        <taxon>Pterygota</taxon>
        <taxon>Neoptera</taxon>
        <taxon>Endopterygota</taxon>
        <taxon>Lepidoptera</taxon>
        <taxon>Glossata</taxon>
        <taxon>Ditrysia</taxon>
        <taxon>Bombycoidea</taxon>
        <taxon>Bombycidae</taxon>
        <taxon>Bombycinae</taxon>
        <taxon>Bombyx</taxon>
    </lineage>
</organism>
<comment type="similarity">
    <text evidence="3">Belongs to the HARBI1 family.</text>
</comment>
<evidence type="ECO:0000256" key="5">
    <source>
        <dbReference type="ARBA" id="ARBA00022723"/>
    </source>
</evidence>
<evidence type="ECO:0000256" key="3">
    <source>
        <dbReference type="ARBA" id="ARBA00006958"/>
    </source>
</evidence>
<sequence length="398" mass="45940">MAPSASNLYFAIFNVAKEMFIYKLKKRPSRKKRRWWIRGWLTRKNLGAMKLVSELADEDPESYKNYFRISEDNFNFLLTRVSNKISKQDTICREALPAKLKLQITLRLLASGNSFKSLSYEFRVSSCSISKFVPGILDAVYQELKNLIEMANTEETWSEIDYGFSDKCNFPFCGGAIDDKHVQIRCPARSRTDYYNYKRTFSIVLLAVCDSNLKFRYINVGHYGRTSDGGIFARSNLKTMLEECSLNAPEGMVLLGDHAFPLTEYLITPYSRRLDLSNKQKNFNYRLSRARRTIENTFGVLVSKFRIFEKPIPVLPETVDKIIKTCCVLHNWLKTISSTYIEPGSIDEENPETRELVEGSWRTVTQGAFSTLRNLGRNHSRNVTLIRQGYTTLLDMVV</sequence>
<dbReference type="InterPro" id="IPR045249">
    <property type="entry name" value="HARBI1-like"/>
</dbReference>
<accession>A0A8R2M650</accession>
<dbReference type="GO" id="GO:0046872">
    <property type="term" value="F:metal ion binding"/>
    <property type="evidence" value="ECO:0007669"/>
    <property type="project" value="UniProtKB-KW"/>
</dbReference>
<keyword evidence="10" id="KW-1185">Reference proteome</keyword>
<keyword evidence="4" id="KW-0540">Nuclease</keyword>
<evidence type="ECO:0000256" key="2">
    <source>
        <dbReference type="ARBA" id="ARBA00004123"/>
    </source>
</evidence>
<dbReference type="EnsemblMetazoa" id="XM_038018603.1">
    <property type="protein sequence ID" value="XP_037874531.1"/>
    <property type="gene ID" value="LOC119630127"/>
</dbReference>
<keyword evidence="6" id="KW-0378">Hydrolase</keyword>
<evidence type="ECO:0000313" key="10">
    <source>
        <dbReference type="Proteomes" id="UP000005204"/>
    </source>
</evidence>
<dbReference type="Pfam" id="PF13359">
    <property type="entry name" value="DDE_Tnp_4"/>
    <property type="match status" value="1"/>
</dbReference>
<name>A0A8R2M650_BOMMO</name>
<evidence type="ECO:0000256" key="7">
    <source>
        <dbReference type="ARBA" id="ARBA00023242"/>
    </source>
</evidence>
<dbReference type="GO" id="GO:0004518">
    <property type="term" value="F:nuclease activity"/>
    <property type="evidence" value="ECO:0007669"/>
    <property type="project" value="UniProtKB-KW"/>
</dbReference>
<evidence type="ECO:0000256" key="4">
    <source>
        <dbReference type="ARBA" id="ARBA00022722"/>
    </source>
</evidence>
<reference evidence="10" key="1">
    <citation type="journal article" date="2008" name="Insect Biochem. Mol. Biol.">
        <title>The genome of a lepidopteran model insect, the silkworm Bombyx mori.</title>
        <authorList>
            <consortium name="International Silkworm Genome Consortium"/>
        </authorList>
    </citation>
    <scope>NUCLEOTIDE SEQUENCE [LARGE SCALE GENOMIC DNA]</scope>
    <source>
        <strain evidence="10">p50T</strain>
    </source>
</reference>
<dbReference type="AlphaFoldDB" id="A0A8R2M650"/>
<evidence type="ECO:0000256" key="1">
    <source>
        <dbReference type="ARBA" id="ARBA00001968"/>
    </source>
</evidence>
<dbReference type="GO" id="GO:0005634">
    <property type="term" value="C:nucleus"/>
    <property type="evidence" value="ECO:0007669"/>
    <property type="project" value="UniProtKB-SubCell"/>
</dbReference>